<comment type="caution">
    <text evidence="2">The sequence shown here is derived from an EMBL/GenBank/DDBJ whole genome shotgun (WGS) entry which is preliminary data.</text>
</comment>
<evidence type="ECO:0000256" key="1">
    <source>
        <dbReference type="SAM" id="MobiDB-lite"/>
    </source>
</evidence>
<evidence type="ECO:0000313" key="3">
    <source>
        <dbReference type="Proteomes" id="UP001286313"/>
    </source>
</evidence>
<reference evidence="2" key="1">
    <citation type="submission" date="2023-10" db="EMBL/GenBank/DDBJ databases">
        <title>Genome assemblies of two species of porcelain crab, Petrolisthes cinctipes and Petrolisthes manimaculis (Anomura: Porcellanidae).</title>
        <authorList>
            <person name="Angst P."/>
        </authorList>
    </citation>
    <scope>NUCLEOTIDE SEQUENCE</scope>
    <source>
        <strain evidence="2">PB745_01</strain>
        <tissue evidence="2">Gill</tissue>
    </source>
</reference>
<sequence>MLKKGQEYGKGVYRKISLHPAAALPTAGVARAASPQPGTSYACSRTPSPNPSPFSSAKRTPPSGGTPSPPCGSAGRVGG</sequence>
<name>A0AAE1KQ83_PETCI</name>
<protein>
    <submittedName>
        <fullName evidence="2">Uncharacterized protein</fullName>
    </submittedName>
</protein>
<feature type="region of interest" description="Disordered" evidence="1">
    <location>
        <begin position="27"/>
        <end position="79"/>
    </location>
</feature>
<accession>A0AAE1KQ83</accession>
<gene>
    <name evidence="2" type="ORF">Pcinc_015927</name>
</gene>
<evidence type="ECO:0000313" key="2">
    <source>
        <dbReference type="EMBL" id="KAK3879517.1"/>
    </source>
</evidence>
<organism evidence="2 3">
    <name type="scientific">Petrolisthes cinctipes</name>
    <name type="common">Flat porcelain crab</name>
    <dbReference type="NCBI Taxonomy" id="88211"/>
    <lineage>
        <taxon>Eukaryota</taxon>
        <taxon>Metazoa</taxon>
        <taxon>Ecdysozoa</taxon>
        <taxon>Arthropoda</taxon>
        <taxon>Crustacea</taxon>
        <taxon>Multicrustacea</taxon>
        <taxon>Malacostraca</taxon>
        <taxon>Eumalacostraca</taxon>
        <taxon>Eucarida</taxon>
        <taxon>Decapoda</taxon>
        <taxon>Pleocyemata</taxon>
        <taxon>Anomura</taxon>
        <taxon>Galatheoidea</taxon>
        <taxon>Porcellanidae</taxon>
        <taxon>Petrolisthes</taxon>
    </lineage>
</organism>
<keyword evidence="3" id="KW-1185">Reference proteome</keyword>
<dbReference type="Proteomes" id="UP001286313">
    <property type="component" value="Unassembled WGS sequence"/>
</dbReference>
<proteinExistence type="predicted"/>
<dbReference type="EMBL" id="JAWQEG010001435">
    <property type="protein sequence ID" value="KAK3879517.1"/>
    <property type="molecule type" value="Genomic_DNA"/>
</dbReference>
<feature type="compositionally biased region" description="Polar residues" evidence="1">
    <location>
        <begin position="36"/>
        <end position="58"/>
    </location>
</feature>
<dbReference type="AlphaFoldDB" id="A0AAE1KQ83"/>